<feature type="compositionally biased region" description="Acidic residues" evidence="1">
    <location>
        <begin position="82"/>
        <end position="96"/>
    </location>
</feature>
<dbReference type="AlphaFoldDB" id="U2KZB2"/>
<evidence type="ECO:0000259" key="2">
    <source>
        <dbReference type="Pfam" id="PF14192"/>
    </source>
</evidence>
<reference evidence="3 4" key="1">
    <citation type="submission" date="2013-07" db="EMBL/GenBank/DDBJ databases">
        <authorList>
            <person name="Weinstock G."/>
            <person name="Sodergren E."/>
            <person name="Wylie T."/>
            <person name="Fulton L."/>
            <person name="Fulton R."/>
            <person name="Fronick C."/>
            <person name="O'Laughlin M."/>
            <person name="Godfrey J."/>
            <person name="Miner T."/>
            <person name="Herter B."/>
            <person name="Appelbaum E."/>
            <person name="Cordes M."/>
            <person name="Lek S."/>
            <person name="Wollam A."/>
            <person name="Pepin K.H."/>
            <person name="Palsikar V.B."/>
            <person name="Mitreva M."/>
            <person name="Wilson R.K."/>
        </authorList>
    </citation>
    <scope>NUCLEOTIDE SEQUENCE [LARGE SCALE GENOMIC DNA]</scope>
    <source>
        <strain evidence="3 4">ATCC 27760</strain>
    </source>
</reference>
<accession>U2KZB2</accession>
<dbReference type="Pfam" id="PF14192">
    <property type="entry name" value="DUF4314"/>
    <property type="match status" value="1"/>
</dbReference>
<protein>
    <recommendedName>
        <fullName evidence="2">DUF4314 domain-containing protein</fullName>
    </recommendedName>
</protein>
<dbReference type="STRING" id="411473.RUMCAL_00233"/>
<dbReference type="PATRIC" id="fig|411473.3.peg.204"/>
<evidence type="ECO:0000313" key="3">
    <source>
        <dbReference type="EMBL" id="ERJ97450.1"/>
    </source>
</evidence>
<organism evidence="3 4">
    <name type="scientific">Ruminococcus callidus ATCC 27760</name>
    <dbReference type="NCBI Taxonomy" id="411473"/>
    <lineage>
        <taxon>Bacteria</taxon>
        <taxon>Bacillati</taxon>
        <taxon>Bacillota</taxon>
        <taxon>Clostridia</taxon>
        <taxon>Eubacteriales</taxon>
        <taxon>Oscillospiraceae</taxon>
        <taxon>Ruminococcus</taxon>
    </lineage>
</organism>
<comment type="caution">
    <text evidence="3">The sequence shown here is derived from an EMBL/GenBank/DDBJ whole genome shotgun (WGS) entry which is preliminary data.</text>
</comment>
<dbReference type="InterPro" id="IPR025463">
    <property type="entry name" value="DUF4314"/>
</dbReference>
<name>U2KZB2_9FIRM</name>
<gene>
    <name evidence="3" type="ORF">RUMCAL_00233</name>
</gene>
<evidence type="ECO:0000313" key="4">
    <source>
        <dbReference type="Proteomes" id="UP000016662"/>
    </source>
</evidence>
<sequence length="103" mass="11782">MKGAAMFYSRDKVEQLRQRYPEGTRICLDSMENDPRPIPSGTKGTVITVDDAGQLFMKWDNGCSLSLIPGEDRFHVIQPEENLSEEMQETENPSEELEMHMSM</sequence>
<dbReference type="HOGENOM" id="CLU_179854_0_0_9"/>
<dbReference type="EMBL" id="AWVF01000026">
    <property type="protein sequence ID" value="ERJ97450.1"/>
    <property type="molecule type" value="Genomic_DNA"/>
</dbReference>
<evidence type="ECO:0000256" key="1">
    <source>
        <dbReference type="SAM" id="MobiDB-lite"/>
    </source>
</evidence>
<proteinExistence type="predicted"/>
<dbReference type="Proteomes" id="UP000016662">
    <property type="component" value="Unassembled WGS sequence"/>
</dbReference>
<feature type="region of interest" description="Disordered" evidence="1">
    <location>
        <begin position="82"/>
        <end position="103"/>
    </location>
</feature>
<feature type="domain" description="DUF4314" evidence="2">
    <location>
        <begin position="10"/>
        <end position="77"/>
    </location>
</feature>
<keyword evidence="4" id="KW-1185">Reference proteome</keyword>
<dbReference type="eggNOG" id="COG2105">
    <property type="taxonomic scope" value="Bacteria"/>
</dbReference>